<name>A0A2K0TLX9_9HYPO</name>
<sequence>MSSIVSREFPDSTDGSVNQYQEDWVILSGCGLALEGVFAGIRAYLPKAQLPQVDVFSEEAAEVETRTQLHV</sequence>
<gene>
    <name evidence="1" type="ORF">TGAMA5MH_01995</name>
</gene>
<evidence type="ECO:0000313" key="2">
    <source>
        <dbReference type="Proteomes" id="UP000236546"/>
    </source>
</evidence>
<comment type="caution">
    <text evidence="1">The sequence shown here is derived from an EMBL/GenBank/DDBJ whole genome shotgun (WGS) entry which is preliminary data.</text>
</comment>
<dbReference type="Proteomes" id="UP000236546">
    <property type="component" value="Unassembled WGS sequence"/>
</dbReference>
<evidence type="ECO:0000313" key="1">
    <source>
        <dbReference type="EMBL" id="PNP46537.1"/>
    </source>
</evidence>
<accession>A0A2K0TLX9</accession>
<protein>
    <submittedName>
        <fullName evidence="1">Uncharacterized protein</fullName>
    </submittedName>
</protein>
<dbReference type="AlphaFoldDB" id="A0A2K0TLX9"/>
<proteinExistence type="predicted"/>
<reference evidence="1 2" key="1">
    <citation type="submission" date="2017-02" db="EMBL/GenBank/DDBJ databases">
        <title>Genomes of Trichoderma spp. with biocontrol activity.</title>
        <authorList>
            <person name="Gardiner D."/>
            <person name="Kazan K."/>
            <person name="Vos C."/>
            <person name="Harvey P."/>
        </authorList>
    </citation>
    <scope>NUCLEOTIDE SEQUENCE [LARGE SCALE GENOMIC DNA]</scope>
    <source>
        <strain evidence="1 2">A5MH</strain>
    </source>
</reference>
<dbReference type="EMBL" id="MTYH01000015">
    <property type="protein sequence ID" value="PNP46537.1"/>
    <property type="molecule type" value="Genomic_DNA"/>
</dbReference>
<organism evidence="1 2">
    <name type="scientific">Trichoderma gamsii</name>
    <dbReference type="NCBI Taxonomy" id="398673"/>
    <lineage>
        <taxon>Eukaryota</taxon>
        <taxon>Fungi</taxon>
        <taxon>Dikarya</taxon>
        <taxon>Ascomycota</taxon>
        <taxon>Pezizomycotina</taxon>
        <taxon>Sordariomycetes</taxon>
        <taxon>Hypocreomycetidae</taxon>
        <taxon>Hypocreales</taxon>
        <taxon>Hypocreaceae</taxon>
        <taxon>Trichoderma</taxon>
    </lineage>
</organism>